<proteinExistence type="predicted"/>
<reference evidence="1 2" key="1">
    <citation type="submission" date="2018-05" db="EMBL/GenBank/DDBJ databases">
        <title>Genomic Encyclopedia of Archaeal and Bacterial Type Strains, Phase II (KMG-II): from individual species to whole genera.</title>
        <authorList>
            <person name="Goeker M."/>
        </authorList>
    </citation>
    <scope>NUCLEOTIDE SEQUENCE [LARGE SCALE GENOMIC DNA]</scope>
    <source>
        <strain evidence="1 2">DSM 19975</strain>
    </source>
</reference>
<evidence type="ECO:0000313" key="1">
    <source>
        <dbReference type="EMBL" id="PWK72937.1"/>
    </source>
</evidence>
<dbReference type="RefSeq" id="WP_109609630.1">
    <property type="nucleotide sequence ID" value="NZ_QGHA01000011.1"/>
</dbReference>
<comment type="caution">
    <text evidence="1">The sequence shown here is derived from an EMBL/GenBank/DDBJ whole genome shotgun (WGS) entry which is preliminary data.</text>
</comment>
<protein>
    <submittedName>
        <fullName evidence="1">Uncharacterized protein</fullName>
    </submittedName>
</protein>
<keyword evidence="2" id="KW-1185">Reference proteome</keyword>
<name>A0A316H1D4_9SPHI</name>
<gene>
    <name evidence="1" type="ORF">LX99_04267</name>
</gene>
<dbReference type="AlphaFoldDB" id="A0A316H1D4"/>
<dbReference type="EMBL" id="QGHA01000011">
    <property type="protein sequence ID" value="PWK72937.1"/>
    <property type="molecule type" value="Genomic_DNA"/>
</dbReference>
<dbReference type="Proteomes" id="UP000245678">
    <property type="component" value="Unassembled WGS sequence"/>
</dbReference>
<evidence type="ECO:0000313" key="2">
    <source>
        <dbReference type="Proteomes" id="UP000245678"/>
    </source>
</evidence>
<organism evidence="1 2">
    <name type="scientific">Mucilaginibacter oryzae</name>
    <dbReference type="NCBI Taxonomy" id="468058"/>
    <lineage>
        <taxon>Bacteria</taxon>
        <taxon>Pseudomonadati</taxon>
        <taxon>Bacteroidota</taxon>
        <taxon>Sphingobacteriia</taxon>
        <taxon>Sphingobacteriales</taxon>
        <taxon>Sphingobacteriaceae</taxon>
        <taxon>Mucilaginibacter</taxon>
    </lineage>
</organism>
<accession>A0A316H1D4</accession>
<sequence>METGRLLAAFFSAIQKDGRICSAHIGLYATLLQVWQQRGFPNHIEVYSHELMPLARISSRSTYHNCIRDLHDFGYLQYEPSFNKKLRSKILLRQLDN</sequence>